<evidence type="ECO:0000313" key="2">
    <source>
        <dbReference type="Proteomes" id="UP000694888"/>
    </source>
</evidence>
<feature type="compositionally biased region" description="Basic and acidic residues" evidence="1">
    <location>
        <begin position="54"/>
        <end position="64"/>
    </location>
</feature>
<reference evidence="3" key="1">
    <citation type="submission" date="2025-08" db="UniProtKB">
        <authorList>
            <consortium name="RefSeq"/>
        </authorList>
    </citation>
    <scope>IDENTIFICATION</scope>
</reference>
<dbReference type="Proteomes" id="UP000694888">
    <property type="component" value="Unplaced"/>
</dbReference>
<keyword evidence="2" id="KW-1185">Reference proteome</keyword>
<dbReference type="GeneID" id="106011108"/>
<dbReference type="SUPFAM" id="SSF53448">
    <property type="entry name" value="Nucleotide-diphospho-sugar transferases"/>
    <property type="match status" value="1"/>
</dbReference>
<dbReference type="PANTHER" id="PTHR46830:SF1">
    <property type="entry name" value="ALPHA-1,4-N-ACETYLGLUCOSAMINYLTRANSFERASE"/>
    <property type="match status" value="1"/>
</dbReference>
<evidence type="ECO:0000313" key="3">
    <source>
        <dbReference type="RefSeq" id="XP_012934984.1"/>
    </source>
</evidence>
<dbReference type="PANTHER" id="PTHR46830">
    <property type="entry name" value="TRANSFERASE, PUTATIVE-RELATED"/>
    <property type="match status" value="1"/>
</dbReference>
<protein>
    <submittedName>
        <fullName evidence="3">Uncharacterized protein LOC106011108</fullName>
    </submittedName>
</protein>
<organism evidence="2 3">
    <name type="scientific">Aplysia californica</name>
    <name type="common">California sea hare</name>
    <dbReference type="NCBI Taxonomy" id="6500"/>
    <lineage>
        <taxon>Eukaryota</taxon>
        <taxon>Metazoa</taxon>
        <taxon>Spiralia</taxon>
        <taxon>Lophotrochozoa</taxon>
        <taxon>Mollusca</taxon>
        <taxon>Gastropoda</taxon>
        <taxon>Heterobranchia</taxon>
        <taxon>Euthyneura</taxon>
        <taxon>Tectipleura</taxon>
        <taxon>Aplysiida</taxon>
        <taxon>Aplysioidea</taxon>
        <taxon>Aplysiidae</taxon>
        <taxon>Aplysia</taxon>
    </lineage>
</organism>
<dbReference type="InterPro" id="IPR029044">
    <property type="entry name" value="Nucleotide-diphossugar_trans"/>
</dbReference>
<sequence length="400" mass="45136">MPQKPSTTTTATTTTATTTTTTTTTTITASTVGQEVDLESYKKYLRSKFTGGQKCEDPGSRDTDFPPDPSRTDFGCSTTFQGLTEEERETSSREQIRIWCDPDTGASSFSEQQSVPFSRSLQTFWENDSSILCLKRYIKEHCTDGYPVPNIVHLVAFTNPTMSFRNAIGFYSIFTVAKPCLVLLHSDVELEGPNWDIMAPSATNLVRVHRKPLDYINKRKIKFVQTKADLARIDVLAEYGGIYLDSDMVIFRNMDIFRAVQFAANKAGSNANLANGIMFSVPGAELLKIWRDHWKTYLGTSWNSHSVLLITKLAKWHPTLMSELGPIFIKFGPANQEKLYKRNCHLKESYAAHLFKGALPKNADFEYVKKINTTFGRIARYILFGDSNLCNIDDEESEDR</sequence>
<feature type="compositionally biased region" description="Low complexity" evidence="1">
    <location>
        <begin position="7"/>
        <end position="21"/>
    </location>
</feature>
<dbReference type="Gene3D" id="3.90.550.20">
    <property type="match status" value="1"/>
</dbReference>
<dbReference type="Pfam" id="PF04488">
    <property type="entry name" value="Gly_transf_sug"/>
    <property type="match status" value="1"/>
</dbReference>
<name>A0ABM0ZUY9_APLCA</name>
<feature type="region of interest" description="Disordered" evidence="1">
    <location>
        <begin position="1"/>
        <end position="21"/>
    </location>
</feature>
<proteinExistence type="predicted"/>
<dbReference type="InterPro" id="IPR007577">
    <property type="entry name" value="GlycoTrfase_DXD_sugar-bd_CS"/>
</dbReference>
<evidence type="ECO:0000256" key="1">
    <source>
        <dbReference type="SAM" id="MobiDB-lite"/>
    </source>
</evidence>
<accession>A0ABM0ZUY9</accession>
<feature type="region of interest" description="Disordered" evidence="1">
    <location>
        <begin position="51"/>
        <end position="77"/>
    </location>
</feature>
<gene>
    <name evidence="3" type="primary">LOC106011108</name>
</gene>
<dbReference type="RefSeq" id="XP_012934984.1">
    <property type="nucleotide sequence ID" value="XM_013079530.2"/>
</dbReference>